<evidence type="ECO:0000256" key="12">
    <source>
        <dbReference type="SAM" id="Coils"/>
    </source>
</evidence>
<keyword evidence="9 11" id="KW-0501">Molybdenum cofactor biosynthesis</keyword>
<organism evidence="15 16">
    <name type="scientific">Priapulus caudatus</name>
    <name type="common">Priapulid worm</name>
    <dbReference type="NCBI Taxonomy" id="37621"/>
    <lineage>
        <taxon>Eukaryota</taxon>
        <taxon>Metazoa</taxon>
        <taxon>Ecdysozoa</taxon>
        <taxon>Scalidophora</taxon>
        <taxon>Priapulida</taxon>
        <taxon>Priapulimorpha</taxon>
        <taxon>Priapulimorphida</taxon>
        <taxon>Priapulidae</taxon>
        <taxon>Priapulus</taxon>
    </lineage>
</organism>
<dbReference type="Pfam" id="PF00899">
    <property type="entry name" value="ThiF"/>
    <property type="match status" value="1"/>
</dbReference>
<feature type="transmembrane region" description="Helical" evidence="13">
    <location>
        <begin position="110"/>
        <end position="137"/>
    </location>
</feature>
<evidence type="ECO:0000256" key="1">
    <source>
        <dbReference type="ARBA" id="ARBA00004514"/>
    </source>
</evidence>
<dbReference type="SMART" id="SM00450">
    <property type="entry name" value="RHOD"/>
    <property type="match status" value="1"/>
</dbReference>
<keyword evidence="13" id="KW-0812">Transmembrane</keyword>
<dbReference type="Proteomes" id="UP000695022">
    <property type="component" value="Unplaced"/>
</dbReference>
<proteinExistence type="inferred from homology"/>
<evidence type="ECO:0000256" key="7">
    <source>
        <dbReference type="ARBA" id="ARBA00022833"/>
    </source>
</evidence>
<dbReference type="GeneID" id="106813306"/>
<dbReference type="InterPro" id="IPR045886">
    <property type="entry name" value="ThiF/MoeB/HesA"/>
</dbReference>
<dbReference type="PROSITE" id="PS50206">
    <property type="entry name" value="RHODANESE_3"/>
    <property type="match status" value="1"/>
</dbReference>
<accession>A0ABM1EL27</accession>
<dbReference type="RefSeq" id="XP_014672898.1">
    <property type="nucleotide sequence ID" value="XM_014817412.1"/>
</dbReference>
<evidence type="ECO:0000256" key="2">
    <source>
        <dbReference type="ARBA" id="ARBA00022490"/>
    </source>
</evidence>
<feature type="binding site" evidence="11">
    <location>
        <position position="250"/>
    </location>
    <ligand>
        <name>Zn(2+)</name>
        <dbReference type="ChEBI" id="CHEBI:29105"/>
    </ligand>
</feature>
<feature type="binding site" evidence="11">
    <location>
        <begin position="206"/>
        <end position="207"/>
    </location>
    <ligand>
        <name>ATP</name>
        <dbReference type="ChEBI" id="CHEBI:30616"/>
    </ligand>
</feature>
<keyword evidence="2 11" id="KW-0963">Cytoplasm</keyword>
<dbReference type="Gene3D" id="3.40.250.10">
    <property type="entry name" value="Rhodanese-like domain"/>
    <property type="match status" value="1"/>
</dbReference>
<comment type="function">
    <text evidence="11">Plays a central role in 2-thiolation of mcm(5)S(2)U at tRNA wobble positions of cytosolic tRNA(Lys), tRNA(Glu) and tRNA(Gln). Acts by mediating the C-terminal thiocarboxylation of the sulfur carrier URM1. Its N-terminus first activates URM1 as acyl-adenylate (-COAMP), then the persulfide sulfur on the catalytic cysteine is transferred to URM1 to form thiocarboxylation (-COSH) of its C-terminus. The reaction probably involves hydrogen sulfide that is generated from the persulfide intermediate and that acts as nucleophile towards URM1. Subsequently, a transient disulfide bond is formed. Does not use thiosulfate as sulfur donor; NFS1 probably acting as a sulfur donor for thiocarboxylation reactions.</text>
</comment>
<reference evidence="16" key="1">
    <citation type="submission" date="2025-08" db="UniProtKB">
        <authorList>
            <consortium name="RefSeq"/>
        </authorList>
    </citation>
    <scope>IDENTIFICATION</scope>
</reference>
<comment type="cofactor">
    <cofactor evidence="11">
        <name>Zn(2+)</name>
        <dbReference type="ChEBI" id="CHEBI:29105"/>
    </cofactor>
    <text evidence="11">Binds 1 zinc ion per subunit.</text>
</comment>
<keyword evidence="3 11" id="KW-0808">Transferase</keyword>
<keyword evidence="7 11" id="KW-0862">Zinc</keyword>
<evidence type="ECO:0000259" key="14">
    <source>
        <dbReference type="PROSITE" id="PS50206"/>
    </source>
</evidence>
<dbReference type="EC" id="2.8.1.-" evidence="11"/>
<feature type="binding site" evidence="11">
    <location>
        <begin position="145"/>
        <end position="149"/>
    </location>
    <ligand>
        <name>ATP</name>
        <dbReference type="ChEBI" id="CHEBI:30616"/>
    </ligand>
</feature>
<evidence type="ECO:0000256" key="4">
    <source>
        <dbReference type="ARBA" id="ARBA00022694"/>
    </source>
</evidence>
<evidence type="ECO:0000256" key="11">
    <source>
        <dbReference type="HAMAP-Rule" id="MF_03049"/>
    </source>
</evidence>
<feature type="binding site" evidence="11">
    <location>
        <position position="247"/>
    </location>
    <ligand>
        <name>Zn(2+)</name>
        <dbReference type="ChEBI" id="CHEBI:29105"/>
    </ligand>
</feature>
<keyword evidence="15" id="KW-1185">Reference proteome</keyword>
<evidence type="ECO:0000313" key="16">
    <source>
        <dbReference type="RefSeq" id="XP_014672898.1"/>
    </source>
</evidence>
<keyword evidence="10 11" id="KW-0511">Multifunctional enzyme</keyword>
<evidence type="ECO:0000256" key="9">
    <source>
        <dbReference type="ARBA" id="ARBA00023150"/>
    </source>
</evidence>
<comment type="similarity">
    <text evidence="11">In the N-terminal section; belongs to the HesA/MoeB/ThiF family. UBA4 subfamily.</text>
</comment>
<protein>
    <recommendedName>
        <fullName evidence="11">Adenylyltransferase and sulfurtransferase MOCS3 homolog</fullName>
    </recommendedName>
    <alternativeName>
        <fullName evidence="11">UBA4 homolog</fullName>
    </alternativeName>
    <alternativeName>
        <fullName evidence="11">Ubiquitin-like protein activator 4 homolog</fullName>
    </alternativeName>
    <domain>
        <recommendedName>
            <fullName evidence="11">Adenylyltransferase</fullName>
            <ecNumber evidence="11">2.7.7.-</ecNumber>
        </recommendedName>
    </domain>
    <domain>
        <recommendedName>
            <fullName evidence="11">Sulfurtransferase</fullName>
            <ecNumber evidence="11">2.8.1.-</ecNumber>
        </recommendedName>
    </domain>
</protein>
<feature type="coiled-coil region" evidence="12">
    <location>
        <begin position="10"/>
        <end position="37"/>
    </location>
</feature>
<name>A0ABM1EL27_PRICU</name>
<dbReference type="Gene3D" id="3.40.50.720">
    <property type="entry name" value="NAD(P)-binding Rossmann-like Domain"/>
    <property type="match status" value="1"/>
</dbReference>
<feature type="binding site" evidence="11">
    <location>
        <position position="325"/>
    </location>
    <ligand>
        <name>Zn(2+)</name>
        <dbReference type="ChEBI" id="CHEBI:29105"/>
    </ligand>
</feature>
<sequence>MAAPTDCCSLSDLQRKLTALQQKLDEKTKECDDLKRGIKTEHNNSTIEDKDRLNSSLCDGDGRKCGVPESVSRGYYSRALSNKEIARYSRQLILPELGVKGQQRLRQSSVLLVGAGGLGCPAAIYLAAAGIGCIGIVDYDEVELSNLHRQILHTEARIGWVKSTSIAEAIHSLNSTTVCNAYHLALNSDNARQLVEKYDIILDCSDNVATRYLLNDCCVLCSKPLVSGSALRWEGQLTVYGWKGGPCYRCLYPIPPPPETVTNCSDGGVLGVVPGIIGSFQALEAIKMAAGINTSFSQRLMLFDGLDGSMRFIKLRGRQDSCNVCGRNPAIMQLLDYEQFCGTSATDKERCLHLLNKDERISAKEYKAMLERKEDHMLLDVRLQVEMDICQLPNSYNIPIGDLKKESRMKELQKVLLDGNSNALFVVCHRGNDSQKAVRHLQQQFKNDDIEIKDIIGGLHAWSKHVDPSFPIY</sequence>
<dbReference type="Pfam" id="PF00581">
    <property type="entry name" value="Rhodanese"/>
    <property type="match status" value="1"/>
</dbReference>
<keyword evidence="5 11" id="KW-0479">Metal-binding</keyword>
<keyword evidence="6 11" id="KW-0547">Nucleotide-binding</keyword>
<evidence type="ECO:0000256" key="13">
    <source>
        <dbReference type="SAM" id="Phobius"/>
    </source>
</evidence>
<evidence type="ECO:0000256" key="10">
    <source>
        <dbReference type="ARBA" id="ARBA00023268"/>
    </source>
</evidence>
<dbReference type="EC" id="2.7.7.-" evidence="11"/>
<evidence type="ECO:0000256" key="6">
    <source>
        <dbReference type="ARBA" id="ARBA00022741"/>
    </source>
</evidence>
<keyword evidence="13" id="KW-1133">Transmembrane helix</keyword>
<dbReference type="PANTHER" id="PTHR10953:SF102">
    <property type="entry name" value="ADENYLYLTRANSFERASE AND SULFURTRANSFERASE MOCS3"/>
    <property type="match status" value="1"/>
</dbReference>
<feature type="active site" description="Glycyl thioester intermediate; for adenylyltransferase activity" evidence="11">
    <location>
        <position position="264"/>
    </location>
</feature>
<evidence type="ECO:0000256" key="5">
    <source>
        <dbReference type="ARBA" id="ARBA00022723"/>
    </source>
</evidence>
<dbReference type="NCBIfam" id="NF004281">
    <property type="entry name" value="PRK05690.1"/>
    <property type="match status" value="1"/>
</dbReference>
<keyword evidence="4 11" id="KW-0819">tRNA processing</keyword>
<gene>
    <name evidence="16" type="primary">LOC106813306</name>
</gene>
<feature type="binding site" evidence="11">
    <location>
        <position position="138"/>
    </location>
    <ligand>
        <name>ATP</name>
        <dbReference type="ChEBI" id="CHEBI:30616"/>
    </ligand>
</feature>
<keyword evidence="12" id="KW-0175">Coiled coil</keyword>
<evidence type="ECO:0000256" key="8">
    <source>
        <dbReference type="ARBA" id="ARBA00022840"/>
    </source>
</evidence>
<evidence type="ECO:0000313" key="15">
    <source>
        <dbReference type="Proteomes" id="UP000695022"/>
    </source>
</evidence>
<dbReference type="CDD" id="cd00757">
    <property type="entry name" value="ThiF_MoeB_HesA_family"/>
    <property type="match status" value="1"/>
</dbReference>
<feature type="active site" description="Cysteine persulfide intermediate; for sulfurtransferase activity" evidence="11">
    <location>
        <position position="428"/>
    </location>
</feature>
<feature type="domain" description="Rhodanese" evidence="14">
    <location>
        <begin position="372"/>
        <end position="471"/>
    </location>
</feature>
<comment type="pathway">
    <text evidence="11">tRNA modification; 5-methoxycarbonylmethyl-2-thiouridine-tRNA biosynthesis.</text>
</comment>
<feature type="binding site" evidence="11">
    <location>
        <position position="162"/>
    </location>
    <ligand>
        <name>ATP</name>
        <dbReference type="ChEBI" id="CHEBI:30616"/>
    </ligand>
</feature>
<keyword evidence="8 11" id="KW-0067">ATP-binding</keyword>
<dbReference type="InterPro" id="IPR036873">
    <property type="entry name" value="Rhodanese-like_dom_sf"/>
</dbReference>
<evidence type="ECO:0000256" key="3">
    <source>
        <dbReference type="ARBA" id="ARBA00022679"/>
    </source>
</evidence>
<feature type="binding site" evidence="11">
    <location>
        <position position="322"/>
    </location>
    <ligand>
        <name>Zn(2+)</name>
        <dbReference type="ChEBI" id="CHEBI:29105"/>
    </ligand>
</feature>
<feature type="binding site" evidence="11">
    <location>
        <position position="117"/>
    </location>
    <ligand>
        <name>ATP</name>
        <dbReference type="ChEBI" id="CHEBI:30616"/>
    </ligand>
</feature>
<dbReference type="HAMAP" id="MF_03049">
    <property type="entry name" value="MOCS3_Uba4"/>
    <property type="match status" value="1"/>
</dbReference>
<keyword evidence="13" id="KW-0472">Membrane</keyword>
<dbReference type="InterPro" id="IPR035985">
    <property type="entry name" value="Ubiquitin-activating_enz"/>
</dbReference>
<dbReference type="InterPro" id="IPR000594">
    <property type="entry name" value="ThiF_NAD_FAD-bd"/>
</dbReference>
<dbReference type="InterPro" id="IPR028885">
    <property type="entry name" value="MOCS3/Uba4"/>
</dbReference>
<dbReference type="SUPFAM" id="SSF69572">
    <property type="entry name" value="Activating enzymes of the ubiquitin-like proteins"/>
    <property type="match status" value="1"/>
</dbReference>
<dbReference type="PANTHER" id="PTHR10953">
    <property type="entry name" value="UBIQUITIN-ACTIVATING ENZYME E1"/>
    <property type="match status" value="1"/>
</dbReference>
<dbReference type="InterPro" id="IPR001763">
    <property type="entry name" value="Rhodanese-like_dom"/>
</dbReference>
<comment type="subcellular location">
    <subcellularLocation>
        <location evidence="1">Cytoplasm</location>
        <location evidence="1">Cytosol</location>
    </subcellularLocation>
</comment>